<evidence type="ECO:0000313" key="3">
    <source>
        <dbReference type="Proteomes" id="UP001500729"/>
    </source>
</evidence>
<feature type="region of interest" description="Disordered" evidence="1">
    <location>
        <begin position="87"/>
        <end position="106"/>
    </location>
</feature>
<dbReference type="CDD" id="cd20724">
    <property type="entry name" value="CdiA-CT_Kp342-like"/>
    <property type="match status" value="1"/>
</dbReference>
<comment type="caution">
    <text evidence="2">The sequence shown here is derived from an EMBL/GenBank/DDBJ whole genome shotgun (WGS) entry which is preliminary data.</text>
</comment>
<keyword evidence="3" id="KW-1185">Reference proteome</keyword>
<name>A0ABN1BWU5_SACER</name>
<reference evidence="3" key="1">
    <citation type="journal article" date="2019" name="Int. J. Syst. Evol. Microbiol.">
        <title>The Global Catalogue of Microorganisms (GCM) 10K type strain sequencing project: providing services to taxonomists for standard genome sequencing and annotation.</title>
        <authorList>
            <consortium name="The Broad Institute Genomics Platform"/>
            <consortium name="The Broad Institute Genome Sequencing Center for Infectious Disease"/>
            <person name="Wu L."/>
            <person name="Ma J."/>
        </authorList>
    </citation>
    <scope>NUCLEOTIDE SEQUENCE [LARGE SCALE GENOMIC DNA]</scope>
    <source>
        <strain evidence="3">JCM 10303</strain>
    </source>
</reference>
<dbReference type="RefSeq" id="WP_143538250.1">
    <property type="nucleotide sequence ID" value="NZ_BAAAGS010000001.1"/>
</dbReference>
<protein>
    <submittedName>
        <fullName evidence="2">Uncharacterized protein</fullName>
    </submittedName>
</protein>
<evidence type="ECO:0000313" key="2">
    <source>
        <dbReference type="EMBL" id="GAA0507192.1"/>
    </source>
</evidence>
<sequence>MSVDDIAQSLDVAIGHLPIKKLDEAVTLIGEALDALNLVASDSNDPDIAEVLLSWQQSAVAIGNSATLCVEFRKRVERYKSETLGVTGAVNPGEPRAPETDSAKPQGRALIDREKFKYFFGKVKSGRHNTARSRQLITELNGIRIFDTPAGRGALRRHLEDVVRSDANIIRTYTDEFGTYQIRDSLLAGPGGFLQLETAWQVTPQGLRLTTIIPRRGRK</sequence>
<evidence type="ECO:0000256" key="1">
    <source>
        <dbReference type="SAM" id="MobiDB-lite"/>
    </source>
</evidence>
<dbReference type="Proteomes" id="UP001500729">
    <property type="component" value="Unassembled WGS sequence"/>
</dbReference>
<organism evidence="2 3">
    <name type="scientific">Saccharopolyspora erythraea</name>
    <name type="common">Streptomyces erythraeus</name>
    <dbReference type="NCBI Taxonomy" id="1836"/>
    <lineage>
        <taxon>Bacteria</taxon>
        <taxon>Bacillati</taxon>
        <taxon>Actinomycetota</taxon>
        <taxon>Actinomycetes</taxon>
        <taxon>Pseudonocardiales</taxon>
        <taxon>Pseudonocardiaceae</taxon>
        <taxon>Saccharopolyspora</taxon>
    </lineage>
</organism>
<gene>
    <name evidence="2" type="ORF">GCM10009533_02430</name>
</gene>
<proteinExistence type="predicted"/>
<accession>A0ABN1BWU5</accession>
<dbReference type="EMBL" id="BAAAGS010000001">
    <property type="protein sequence ID" value="GAA0507192.1"/>
    <property type="molecule type" value="Genomic_DNA"/>
</dbReference>